<evidence type="ECO:0000313" key="10">
    <source>
        <dbReference type="EMBL" id="MEL4454700.1"/>
    </source>
</evidence>
<dbReference type="InterPro" id="IPR016454">
    <property type="entry name" value="Cysteine_dSase"/>
</dbReference>
<dbReference type="InterPro" id="IPR015422">
    <property type="entry name" value="PyrdxlP-dep_Trfase_small"/>
</dbReference>
<evidence type="ECO:0000256" key="1">
    <source>
        <dbReference type="ARBA" id="ARBA00001933"/>
    </source>
</evidence>
<dbReference type="SUPFAM" id="SSF53383">
    <property type="entry name" value="PLP-dependent transferases"/>
    <property type="match status" value="1"/>
</dbReference>
<keyword evidence="4" id="KW-0479">Metal-binding</keyword>
<name>A0ABU9KWY7_9FLAO</name>
<dbReference type="Proteomes" id="UP001474120">
    <property type="component" value="Unassembled WGS sequence"/>
</dbReference>
<dbReference type="PANTHER" id="PTHR11601">
    <property type="entry name" value="CYSTEINE DESULFURYLASE FAMILY MEMBER"/>
    <property type="match status" value="1"/>
</dbReference>
<dbReference type="InterPro" id="IPR015424">
    <property type="entry name" value="PyrdxlP-dep_Trfase"/>
</dbReference>
<comment type="cofactor">
    <cofactor evidence="1">
        <name>pyridoxal 5'-phosphate</name>
        <dbReference type="ChEBI" id="CHEBI:597326"/>
    </cofactor>
</comment>
<evidence type="ECO:0000256" key="2">
    <source>
        <dbReference type="ARBA" id="ARBA00006490"/>
    </source>
</evidence>
<dbReference type="Pfam" id="PF00266">
    <property type="entry name" value="Aminotran_5"/>
    <property type="match status" value="1"/>
</dbReference>
<dbReference type="EMBL" id="JBCDNA010000001">
    <property type="protein sequence ID" value="MEL4454700.1"/>
    <property type="molecule type" value="Genomic_DNA"/>
</dbReference>
<keyword evidence="7" id="KW-0411">Iron-sulfur</keyword>
<keyword evidence="6" id="KW-0408">Iron</keyword>
<gene>
    <name evidence="10" type="ORF">AABB81_02240</name>
</gene>
<protein>
    <submittedName>
        <fullName evidence="10">Cysteine desulfurase family protein</fullName>
    </submittedName>
</protein>
<proteinExistence type="inferred from homology"/>
<sequence>MNNRIYLDYNATTPCDQKVVDHMRPFFSELYGNPSSAHHSYGWLTKEAIEDSNKLIANSLGVSAEDLIYTSGATESINMVLKSFSSKFNLKGSHIITCKTEHKAVLDTLGFMEKYEGVTVTYLDVDAHGLVDLDQLKEAVRPETILISIMHSNNETGVIQPLRKIRQMVKGKNIYIFSDATQSLGKVDLDDVFDSVDFTCFSAHKVYGAKGVGLVYVKNKFENKVLQSLIQGGGQQKRLRGGTLNTPGIAGFAKAIELSIALGKKEQNRLIHLRNKLESGLLEIEDSFLNGRSVERLPNTLNISFAYVDGFKLLSALSKYMAVSNGSACNSANENPSHVLLAMGLDHSLAFSSIRFSLGRFTTDYDIDRVIPIVEQEVAKQRDSNILWERRLF</sequence>
<evidence type="ECO:0000256" key="5">
    <source>
        <dbReference type="ARBA" id="ARBA00022898"/>
    </source>
</evidence>
<reference evidence="10 11" key="1">
    <citation type="submission" date="2024-04" db="EMBL/GenBank/DDBJ databases">
        <title>whole genome sequencing of Lutimonas vermicola strain IMCC1616.</title>
        <authorList>
            <person name="Bae S.S."/>
        </authorList>
    </citation>
    <scope>NUCLEOTIDE SEQUENCE [LARGE SCALE GENOMIC DNA]</scope>
    <source>
        <strain evidence="10 11">IMCC1616</strain>
    </source>
</reference>
<evidence type="ECO:0000256" key="7">
    <source>
        <dbReference type="ARBA" id="ARBA00023014"/>
    </source>
</evidence>
<evidence type="ECO:0000256" key="3">
    <source>
        <dbReference type="ARBA" id="ARBA00022679"/>
    </source>
</evidence>
<keyword evidence="5" id="KW-0663">Pyridoxal phosphate</keyword>
<dbReference type="PIRSF" id="PIRSF005572">
    <property type="entry name" value="NifS"/>
    <property type="match status" value="1"/>
</dbReference>
<feature type="domain" description="Aminotransferase class V" evidence="9">
    <location>
        <begin position="5"/>
        <end position="370"/>
    </location>
</feature>
<evidence type="ECO:0000256" key="6">
    <source>
        <dbReference type="ARBA" id="ARBA00023004"/>
    </source>
</evidence>
<evidence type="ECO:0000256" key="4">
    <source>
        <dbReference type="ARBA" id="ARBA00022723"/>
    </source>
</evidence>
<comment type="catalytic activity">
    <reaction evidence="8">
        <text>(sulfur carrier)-H + L-cysteine = (sulfur carrier)-SH + L-alanine</text>
        <dbReference type="Rhea" id="RHEA:43892"/>
        <dbReference type="Rhea" id="RHEA-COMP:14737"/>
        <dbReference type="Rhea" id="RHEA-COMP:14739"/>
        <dbReference type="ChEBI" id="CHEBI:29917"/>
        <dbReference type="ChEBI" id="CHEBI:35235"/>
        <dbReference type="ChEBI" id="CHEBI:57972"/>
        <dbReference type="ChEBI" id="CHEBI:64428"/>
        <dbReference type="EC" id="2.8.1.7"/>
    </reaction>
</comment>
<evidence type="ECO:0000256" key="8">
    <source>
        <dbReference type="ARBA" id="ARBA00050776"/>
    </source>
</evidence>
<dbReference type="InterPro" id="IPR000192">
    <property type="entry name" value="Aminotrans_V_dom"/>
</dbReference>
<accession>A0ABU9KWY7</accession>
<dbReference type="PANTHER" id="PTHR11601:SF34">
    <property type="entry name" value="CYSTEINE DESULFURASE"/>
    <property type="match status" value="1"/>
</dbReference>
<evidence type="ECO:0000259" key="9">
    <source>
        <dbReference type="Pfam" id="PF00266"/>
    </source>
</evidence>
<dbReference type="InterPro" id="IPR015421">
    <property type="entry name" value="PyrdxlP-dep_Trfase_major"/>
</dbReference>
<dbReference type="RefSeq" id="WP_342158308.1">
    <property type="nucleotide sequence ID" value="NZ_JBCDNA010000001.1"/>
</dbReference>
<comment type="similarity">
    <text evidence="2">Belongs to the class-V pyridoxal-phosphate-dependent aminotransferase family. NifS/IscS subfamily.</text>
</comment>
<organism evidence="10 11">
    <name type="scientific">Lutimonas vermicola</name>
    <dbReference type="NCBI Taxonomy" id="414288"/>
    <lineage>
        <taxon>Bacteria</taxon>
        <taxon>Pseudomonadati</taxon>
        <taxon>Bacteroidota</taxon>
        <taxon>Flavobacteriia</taxon>
        <taxon>Flavobacteriales</taxon>
        <taxon>Flavobacteriaceae</taxon>
        <taxon>Lutimonas</taxon>
    </lineage>
</organism>
<dbReference type="Gene3D" id="3.90.1150.10">
    <property type="entry name" value="Aspartate Aminotransferase, domain 1"/>
    <property type="match status" value="1"/>
</dbReference>
<comment type="caution">
    <text evidence="10">The sequence shown here is derived from an EMBL/GenBank/DDBJ whole genome shotgun (WGS) entry which is preliminary data.</text>
</comment>
<dbReference type="Gene3D" id="3.40.640.10">
    <property type="entry name" value="Type I PLP-dependent aspartate aminotransferase-like (Major domain)"/>
    <property type="match status" value="1"/>
</dbReference>
<keyword evidence="11" id="KW-1185">Reference proteome</keyword>
<keyword evidence="3" id="KW-0808">Transferase</keyword>
<evidence type="ECO:0000313" key="11">
    <source>
        <dbReference type="Proteomes" id="UP001474120"/>
    </source>
</evidence>